<evidence type="ECO:0000256" key="6">
    <source>
        <dbReference type="ARBA" id="ARBA00022801"/>
    </source>
</evidence>
<reference evidence="14 15" key="1">
    <citation type="journal article" date="2015" name="Genome Announc.">
        <title>Draft Genome Sequence and Gene Annotation of the Entomopathogenic Fungus Verticillium hemipterigenum.</title>
        <authorList>
            <person name="Horn F."/>
            <person name="Habel A."/>
            <person name="Scharf D.H."/>
            <person name="Dworschak J."/>
            <person name="Brakhage A.A."/>
            <person name="Guthke R."/>
            <person name="Hertweck C."/>
            <person name="Linde J."/>
        </authorList>
    </citation>
    <scope>NUCLEOTIDE SEQUENCE [LARGE SCALE GENOMIC DNA]</scope>
</reference>
<dbReference type="CDD" id="cd02124">
    <property type="entry name" value="PA_PoS1_like"/>
    <property type="match status" value="1"/>
</dbReference>
<dbReference type="PROSITE" id="PS00137">
    <property type="entry name" value="SUBTILASE_HIS"/>
    <property type="match status" value="1"/>
</dbReference>
<evidence type="ECO:0000259" key="13">
    <source>
        <dbReference type="Pfam" id="PF06280"/>
    </source>
</evidence>
<keyword evidence="7 9" id="KW-0720">Serine protease</keyword>
<feature type="domain" description="PA" evidence="12">
    <location>
        <begin position="378"/>
        <end position="447"/>
    </location>
</feature>
<evidence type="ECO:0000313" key="14">
    <source>
        <dbReference type="EMBL" id="CEJ93004.1"/>
    </source>
</evidence>
<evidence type="ECO:0000256" key="8">
    <source>
        <dbReference type="PIRSR" id="PIRSR615500-1"/>
    </source>
</evidence>
<evidence type="ECO:0000256" key="3">
    <source>
        <dbReference type="ARBA" id="ARBA00022525"/>
    </source>
</evidence>
<evidence type="ECO:0000256" key="4">
    <source>
        <dbReference type="ARBA" id="ARBA00022670"/>
    </source>
</evidence>
<evidence type="ECO:0000256" key="1">
    <source>
        <dbReference type="ARBA" id="ARBA00011073"/>
    </source>
</evidence>
<dbReference type="GO" id="GO:0016020">
    <property type="term" value="C:membrane"/>
    <property type="evidence" value="ECO:0007669"/>
    <property type="project" value="InterPro"/>
</dbReference>
<dbReference type="AlphaFoldDB" id="A0A0A1TE11"/>
<feature type="active site" description="Charge relay system" evidence="8 9">
    <location>
        <position position="210"/>
    </location>
</feature>
<keyword evidence="3" id="KW-0964">Secreted</keyword>
<dbReference type="InterPro" id="IPR015500">
    <property type="entry name" value="Peptidase_S8_subtilisin-rel"/>
</dbReference>
<dbReference type="PRINTS" id="PR00723">
    <property type="entry name" value="SUBTILISIN"/>
</dbReference>
<dbReference type="Gene3D" id="3.50.30.30">
    <property type="match status" value="1"/>
</dbReference>
<dbReference type="InterPro" id="IPR023827">
    <property type="entry name" value="Peptidase_S8_Asp-AS"/>
</dbReference>
<keyword evidence="5 10" id="KW-0732">Signal</keyword>
<dbReference type="Gene3D" id="3.40.50.200">
    <property type="entry name" value="Peptidase S8/S53 domain"/>
    <property type="match status" value="1"/>
</dbReference>
<organism evidence="14 15">
    <name type="scientific">[Torrubiella] hemipterigena</name>
    <dbReference type="NCBI Taxonomy" id="1531966"/>
    <lineage>
        <taxon>Eukaryota</taxon>
        <taxon>Fungi</taxon>
        <taxon>Dikarya</taxon>
        <taxon>Ascomycota</taxon>
        <taxon>Pezizomycotina</taxon>
        <taxon>Sordariomycetes</taxon>
        <taxon>Hypocreomycetidae</taxon>
        <taxon>Hypocreales</taxon>
        <taxon>Clavicipitaceae</taxon>
        <taxon>Clavicipitaceae incertae sedis</taxon>
        <taxon>'Torrubiella' clade</taxon>
    </lineage>
</organism>
<dbReference type="PROSITE" id="PS00136">
    <property type="entry name" value="SUBTILASE_ASP"/>
    <property type="match status" value="1"/>
</dbReference>
<dbReference type="Pfam" id="PF06280">
    <property type="entry name" value="fn3_5"/>
    <property type="match status" value="1"/>
</dbReference>
<feature type="domain" description="Peptidase S8/S53" evidence="11">
    <location>
        <begin position="152"/>
        <end position="568"/>
    </location>
</feature>
<evidence type="ECO:0000256" key="10">
    <source>
        <dbReference type="SAM" id="SignalP"/>
    </source>
</evidence>
<dbReference type="EMBL" id="CDHN01000005">
    <property type="protein sequence ID" value="CEJ93004.1"/>
    <property type="molecule type" value="Genomic_DNA"/>
</dbReference>
<dbReference type="InterPro" id="IPR000209">
    <property type="entry name" value="Peptidase_S8/S53_dom"/>
</dbReference>
<dbReference type="GO" id="GO:0004252">
    <property type="term" value="F:serine-type endopeptidase activity"/>
    <property type="evidence" value="ECO:0007669"/>
    <property type="project" value="UniProtKB-UniRule"/>
</dbReference>
<dbReference type="InterPro" id="IPR036852">
    <property type="entry name" value="Peptidase_S8/S53_dom_sf"/>
</dbReference>
<dbReference type="SUPFAM" id="SSF52025">
    <property type="entry name" value="PA domain"/>
    <property type="match status" value="1"/>
</dbReference>
<keyword evidence="2" id="KW-0134">Cell wall</keyword>
<dbReference type="PROSITE" id="PS51892">
    <property type="entry name" value="SUBTILASE"/>
    <property type="match status" value="1"/>
</dbReference>
<dbReference type="GO" id="GO:0006508">
    <property type="term" value="P:proteolysis"/>
    <property type="evidence" value="ECO:0007669"/>
    <property type="project" value="UniProtKB-KW"/>
</dbReference>
<feature type="chain" id="PRO_5001989926" evidence="10">
    <location>
        <begin position="20"/>
        <end position="868"/>
    </location>
</feature>
<feature type="active site" description="Charge relay system" evidence="8 9">
    <location>
        <position position="534"/>
    </location>
</feature>
<dbReference type="CDD" id="cd07489">
    <property type="entry name" value="Peptidases_S8_5"/>
    <property type="match status" value="1"/>
</dbReference>
<dbReference type="STRING" id="1531966.A0A0A1TE11"/>
<dbReference type="PANTHER" id="PTHR43806">
    <property type="entry name" value="PEPTIDASE S8"/>
    <property type="match status" value="1"/>
</dbReference>
<protein>
    <submittedName>
        <fullName evidence="14">Putative Subtilisin BPN</fullName>
    </submittedName>
</protein>
<feature type="domain" description="C5a peptidase/Subtilisin-like protease SBT2-like Fn3-like" evidence="13">
    <location>
        <begin position="612"/>
        <end position="724"/>
    </location>
</feature>
<dbReference type="Proteomes" id="UP000039046">
    <property type="component" value="Unassembled WGS sequence"/>
</dbReference>
<proteinExistence type="inferred from homology"/>
<evidence type="ECO:0000256" key="5">
    <source>
        <dbReference type="ARBA" id="ARBA00022729"/>
    </source>
</evidence>
<dbReference type="SUPFAM" id="SSF52743">
    <property type="entry name" value="Subtilisin-like"/>
    <property type="match status" value="1"/>
</dbReference>
<gene>
    <name evidence="14" type="ORF">VHEMI08624</name>
</gene>
<dbReference type="Pfam" id="PF02225">
    <property type="entry name" value="PA"/>
    <property type="match status" value="1"/>
</dbReference>
<dbReference type="InterPro" id="IPR003137">
    <property type="entry name" value="PA_domain"/>
</dbReference>
<dbReference type="InterPro" id="IPR022398">
    <property type="entry name" value="Peptidase_S8_His-AS"/>
</dbReference>
<sequence>MKTQSSVLSLLGAASAAAAFDAAPNLIDGGPKAIPGAFIYEFEDGYTTDSFISTFSGNVNVRQSFDYPFFNGVSIQLENNGTKPEEIAIRAASGSRIKNMWPVYEYPRPEFNVDVMDADSKNPMSKRDDKDKPFAPHVMMQVDKMRAKGHMGKGVKIAVIDSGVDYKHPALGGCFGKDCLISFGYDLVGDDYGGGKPPKPDDDPMDCGGHGTHVTGIIAAQKNPLGFTGVAPKATMGHYRVFGCQGGTGGDILMKAAAMAAESGANIITASLGASGGWTRDGWSELLSRLAKKGIISAVAAGNSGGAGALYPSHTANGANVFSIASYDSTETTSILFASEYTTEGSDKVKFGYAAGDPKDWKNMTLPLWTGNFDIKKPDDGCAPYPENTPDLSGHAVLIRRGTCPFVDKAKNAAAKGAKYIILYNNAPGAFGVGVREAKEIKAAAMVTPEVGEAWVKSLEGKKKITVTMAQPDTAERIVSVDKNLVTGGALSGFTSWGPTLEMNVKPQFGGPGGNILSTLPLKIGGYGVASGTSMSTPMLAGVVALIQEARGGKVDPIAMRNMLSGTAHPQLFNPGTGFEKMLAPVAQQGAGLVQAWDAAYSKTVLEPSSLSFNDTTNMPKDLEFKIVNNGEEAVEYTVSHNPAASVYILDKEAKWPSPFPNDRIKSSISLNFDLLTIKVEPGKAAPIKVSLEDAMGLQARRMPFHSGWVTVNGTDGSALSLPYQYMGVAMNTIPTLPEGSSWVANSTDREFKPLPKGSKFLLPKPGTAKPADGIPTLLARLALGSPMMKVTLESAKDDKTVADFLSLDYLTRGTVGFYWDGALGGDKWAPKGDYRVTFKALRINGDKDKTEQWDVSKTVDFSIDYKA</sequence>
<dbReference type="HOGENOM" id="CLU_003559_3_1_1"/>
<evidence type="ECO:0000313" key="15">
    <source>
        <dbReference type="Proteomes" id="UP000039046"/>
    </source>
</evidence>
<keyword evidence="15" id="KW-1185">Reference proteome</keyword>
<dbReference type="InterPro" id="IPR050131">
    <property type="entry name" value="Peptidase_S8_subtilisin-like"/>
</dbReference>
<evidence type="ECO:0000256" key="9">
    <source>
        <dbReference type="PROSITE-ProRule" id="PRU01240"/>
    </source>
</evidence>
<dbReference type="OrthoDB" id="10256524at2759"/>
<keyword evidence="6 9" id="KW-0378">Hydrolase</keyword>
<dbReference type="InterPro" id="IPR034187">
    <property type="entry name" value="Peptidases_S8_5"/>
</dbReference>
<dbReference type="InterPro" id="IPR046450">
    <property type="entry name" value="PA_dom_sf"/>
</dbReference>
<evidence type="ECO:0000259" key="11">
    <source>
        <dbReference type="Pfam" id="PF00082"/>
    </source>
</evidence>
<evidence type="ECO:0000256" key="7">
    <source>
        <dbReference type="ARBA" id="ARBA00022825"/>
    </source>
</evidence>
<evidence type="ECO:0000256" key="2">
    <source>
        <dbReference type="ARBA" id="ARBA00022512"/>
    </source>
</evidence>
<feature type="active site" description="Charge relay system" evidence="8 9">
    <location>
        <position position="161"/>
    </location>
</feature>
<evidence type="ECO:0000259" key="12">
    <source>
        <dbReference type="Pfam" id="PF02225"/>
    </source>
</evidence>
<dbReference type="Pfam" id="PF00082">
    <property type="entry name" value="Peptidase_S8"/>
    <property type="match status" value="1"/>
</dbReference>
<dbReference type="PANTHER" id="PTHR43806:SF66">
    <property type="entry name" value="SERIN ENDOPEPTIDASE"/>
    <property type="match status" value="1"/>
</dbReference>
<name>A0A0A1TE11_9HYPO</name>
<dbReference type="InterPro" id="IPR010435">
    <property type="entry name" value="C5a/SBT2-like_Fn3"/>
</dbReference>
<keyword evidence="4 9" id="KW-0645">Protease</keyword>
<accession>A0A0A1TE11</accession>
<feature type="signal peptide" evidence="10">
    <location>
        <begin position="1"/>
        <end position="19"/>
    </location>
</feature>
<comment type="similarity">
    <text evidence="1 9">Belongs to the peptidase S8 family.</text>
</comment>